<keyword evidence="4 6" id="KW-0560">Oxidoreductase</keyword>
<dbReference type="GO" id="GO:0046872">
    <property type="term" value="F:metal ion binding"/>
    <property type="evidence" value="ECO:0007669"/>
    <property type="project" value="UniProtKB-KW"/>
</dbReference>
<proteinExistence type="inferred from homology"/>
<dbReference type="AlphaFoldDB" id="A0A978VZG1"/>
<feature type="domain" description="Fe2OG dioxygenase" evidence="7">
    <location>
        <begin position="186"/>
        <end position="286"/>
    </location>
</feature>
<evidence type="ECO:0000256" key="4">
    <source>
        <dbReference type="ARBA" id="ARBA00023002"/>
    </source>
</evidence>
<dbReference type="PANTHER" id="PTHR47991">
    <property type="entry name" value="OXOGLUTARATE/IRON-DEPENDENT DIOXYGENASE"/>
    <property type="match status" value="1"/>
</dbReference>
<organism evidence="8 9">
    <name type="scientific">Ziziphus jujuba var. spinosa</name>
    <dbReference type="NCBI Taxonomy" id="714518"/>
    <lineage>
        <taxon>Eukaryota</taxon>
        <taxon>Viridiplantae</taxon>
        <taxon>Streptophyta</taxon>
        <taxon>Embryophyta</taxon>
        <taxon>Tracheophyta</taxon>
        <taxon>Spermatophyta</taxon>
        <taxon>Magnoliopsida</taxon>
        <taxon>eudicotyledons</taxon>
        <taxon>Gunneridae</taxon>
        <taxon>Pentapetalae</taxon>
        <taxon>rosids</taxon>
        <taxon>fabids</taxon>
        <taxon>Rosales</taxon>
        <taxon>Rhamnaceae</taxon>
        <taxon>Paliureae</taxon>
        <taxon>Ziziphus</taxon>
    </lineage>
</organism>
<dbReference type="GO" id="GO:0016491">
    <property type="term" value="F:oxidoreductase activity"/>
    <property type="evidence" value="ECO:0007669"/>
    <property type="project" value="UniProtKB-KW"/>
</dbReference>
<keyword evidence="5 6" id="KW-0408">Iron</keyword>
<dbReference type="GO" id="GO:0031418">
    <property type="term" value="F:L-ascorbic acid binding"/>
    <property type="evidence" value="ECO:0007669"/>
    <property type="project" value="UniProtKB-KW"/>
</dbReference>
<dbReference type="EMBL" id="JAEACU010000001">
    <property type="protein sequence ID" value="KAH7545095.1"/>
    <property type="molecule type" value="Genomic_DNA"/>
</dbReference>
<keyword evidence="2 6" id="KW-0479">Metal-binding</keyword>
<dbReference type="InterPro" id="IPR027443">
    <property type="entry name" value="IPNS-like_sf"/>
</dbReference>
<evidence type="ECO:0000256" key="1">
    <source>
        <dbReference type="ARBA" id="ARBA00008056"/>
    </source>
</evidence>
<comment type="caution">
    <text evidence="8">The sequence shown here is derived from an EMBL/GenBank/DDBJ whole genome shotgun (WGS) entry which is preliminary data.</text>
</comment>
<reference evidence="8" key="1">
    <citation type="journal article" date="2021" name="Front. Plant Sci.">
        <title>Chromosome-Scale Genome Assembly for Chinese Sour Jujube and Insights Into Its Genome Evolution and Domestication Signature.</title>
        <authorList>
            <person name="Shen L.-Y."/>
            <person name="Luo H."/>
            <person name="Wang X.-L."/>
            <person name="Wang X.-M."/>
            <person name="Qiu X.-J."/>
            <person name="Liu H."/>
            <person name="Zhou S.-S."/>
            <person name="Jia K.-H."/>
            <person name="Nie S."/>
            <person name="Bao Y.-T."/>
            <person name="Zhang R.-G."/>
            <person name="Yun Q.-Z."/>
            <person name="Chai Y.-H."/>
            <person name="Lu J.-Y."/>
            <person name="Li Y."/>
            <person name="Zhao S.-W."/>
            <person name="Mao J.-F."/>
            <person name="Jia S.-G."/>
            <person name="Mao Y.-M."/>
        </authorList>
    </citation>
    <scope>NUCLEOTIDE SEQUENCE</scope>
    <source>
        <strain evidence="8">AT0</strain>
        <tissue evidence="8">Leaf</tissue>
    </source>
</reference>
<name>A0A978VZG1_ZIZJJ</name>
<evidence type="ECO:0000256" key="3">
    <source>
        <dbReference type="ARBA" id="ARBA00022896"/>
    </source>
</evidence>
<gene>
    <name evidence="8" type="ORF">FEM48_Zijuj01G0056900</name>
</gene>
<dbReference type="InterPro" id="IPR044861">
    <property type="entry name" value="IPNS-like_FE2OG_OXY"/>
</dbReference>
<protein>
    <recommendedName>
        <fullName evidence="7">Fe2OG dioxygenase domain-containing protein</fullName>
    </recommendedName>
</protein>
<evidence type="ECO:0000313" key="8">
    <source>
        <dbReference type="EMBL" id="KAH7545095.1"/>
    </source>
</evidence>
<dbReference type="Gene3D" id="2.60.120.330">
    <property type="entry name" value="B-lactam Antibiotic, Isopenicillin N Synthase, Chain"/>
    <property type="match status" value="1"/>
</dbReference>
<dbReference type="FunFam" id="2.60.120.330:FF:000001">
    <property type="entry name" value="Protein SRG1"/>
    <property type="match status" value="1"/>
</dbReference>
<dbReference type="InterPro" id="IPR005123">
    <property type="entry name" value="Oxoglu/Fe-dep_dioxygenase_dom"/>
</dbReference>
<dbReference type="Pfam" id="PF03171">
    <property type="entry name" value="2OG-FeII_Oxy"/>
    <property type="match status" value="1"/>
</dbReference>
<sequence length="349" mass="39955">MDQEMEARVEVKLEGSTLRVPSVQELAKQAPKTVPPRYIRPDQDPPIISAHSTTTSLPEVPIIDMNKLLYSDEFMEAELDRLHCACKEWVEEKNKFEQRDGEIEGLGQVFVVSEEQKLDWADMFYILTLPTRMRKPHLFPNLPLHFRDTLEAYSVELENIAHKILELMAKALRMDPKDMRELFEEGWQSMRMNYYPPCPQPDLVIGLNPHSDAAALTILLQVNEKEGLQIRKDGNWVPIKPLPGAFIINIGDVLEIVTNGIYPSIEHRAIVNSEEERMSIATFYSPKLDGELGPAPSLVSKETPALFKRIGVADYYKGFFTRKLIGKSYVDAMRIHDHDVIPYTRHTSI</sequence>
<evidence type="ECO:0000256" key="6">
    <source>
        <dbReference type="RuleBase" id="RU003682"/>
    </source>
</evidence>
<evidence type="ECO:0000313" key="9">
    <source>
        <dbReference type="Proteomes" id="UP000813462"/>
    </source>
</evidence>
<evidence type="ECO:0000256" key="5">
    <source>
        <dbReference type="ARBA" id="ARBA00023004"/>
    </source>
</evidence>
<dbReference type="PROSITE" id="PS51471">
    <property type="entry name" value="FE2OG_OXY"/>
    <property type="match status" value="1"/>
</dbReference>
<evidence type="ECO:0000256" key="2">
    <source>
        <dbReference type="ARBA" id="ARBA00022723"/>
    </source>
</evidence>
<dbReference type="InterPro" id="IPR050295">
    <property type="entry name" value="Plant_2OG-oxidoreductases"/>
</dbReference>
<comment type="similarity">
    <text evidence="1 6">Belongs to the iron/ascorbate-dependent oxidoreductase family.</text>
</comment>
<keyword evidence="3" id="KW-0847">Vitamin C</keyword>
<dbReference type="Proteomes" id="UP000813462">
    <property type="component" value="Unassembled WGS sequence"/>
</dbReference>
<evidence type="ECO:0000259" key="7">
    <source>
        <dbReference type="PROSITE" id="PS51471"/>
    </source>
</evidence>
<dbReference type="SUPFAM" id="SSF51197">
    <property type="entry name" value="Clavaminate synthase-like"/>
    <property type="match status" value="1"/>
</dbReference>
<accession>A0A978VZG1</accession>